<evidence type="ECO:0000256" key="4">
    <source>
        <dbReference type="ARBA" id="ARBA00022692"/>
    </source>
</evidence>
<evidence type="ECO:0000256" key="8">
    <source>
        <dbReference type="ARBA" id="ARBA00041866"/>
    </source>
</evidence>
<protein>
    <recommendedName>
        <fullName evidence="7">Adenosine 3'-phospho 5'-phosphosulfate transporter 2</fullName>
    </recommendedName>
    <alternativeName>
        <fullName evidence="8">PAPS transporter 2</fullName>
    </alternativeName>
    <alternativeName>
        <fullName evidence="9">Solute carrier family 35 member B3 homolog</fullName>
    </alternativeName>
</protein>
<feature type="transmembrane region" description="Helical" evidence="10">
    <location>
        <begin position="329"/>
        <end position="345"/>
    </location>
</feature>
<evidence type="ECO:0000256" key="9">
    <source>
        <dbReference type="ARBA" id="ARBA00042729"/>
    </source>
</evidence>
<evidence type="ECO:0000256" key="6">
    <source>
        <dbReference type="ARBA" id="ARBA00023136"/>
    </source>
</evidence>
<keyword evidence="4 10" id="KW-0812">Transmembrane</keyword>
<reference evidence="11 12" key="1">
    <citation type="submission" date="2021-06" db="EMBL/GenBank/DDBJ databases">
        <title>A haploid diamondback moth (Plutella xylostella L.) genome assembly resolves 31 chromosomes and identifies a diamide resistance mutation.</title>
        <authorList>
            <person name="Ward C.M."/>
            <person name="Perry K.D."/>
            <person name="Baker G."/>
            <person name="Powis K."/>
            <person name="Heckel D.G."/>
            <person name="Baxter S.W."/>
        </authorList>
    </citation>
    <scope>NUCLEOTIDE SEQUENCE [LARGE SCALE GENOMIC DNA]</scope>
    <source>
        <strain evidence="11 12">LV</strain>
        <tissue evidence="11">Single pupa</tissue>
    </source>
</reference>
<feature type="transmembrane region" description="Helical" evidence="10">
    <location>
        <begin position="177"/>
        <end position="195"/>
    </location>
</feature>
<keyword evidence="3" id="KW-0813">Transport</keyword>
<dbReference type="InterPro" id="IPR013657">
    <property type="entry name" value="SCL35B1-4/HUT1"/>
</dbReference>
<evidence type="ECO:0000256" key="1">
    <source>
        <dbReference type="ARBA" id="ARBA00004653"/>
    </source>
</evidence>
<gene>
    <name evidence="11" type="ORF">JYU34_021542</name>
</gene>
<dbReference type="PANTHER" id="PTHR10778:SF8">
    <property type="entry name" value="ADENOSINE 3'-PHOSPHO 5'-PHOSPHOSULFATE TRANSPORTER 2"/>
    <property type="match status" value="1"/>
</dbReference>
<keyword evidence="5 10" id="KW-1133">Transmembrane helix</keyword>
<proteinExistence type="inferred from homology"/>
<feature type="transmembrane region" description="Helical" evidence="10">
    <location>
        <begin position="304"/>
        <end position="323"/>
    </location>
</feature>
<comment type="similarity">
    <text evidence="2">Belongs to the nucleotide-sugar transporter family. SLC35B subfamily.</text>
</comment>
<keyword evidence="12" id="KW-1185">Reference proteome</keyword>
<evidence type="ECO:0000256" key="5">
    <source>
        <dbReference type="ARBA" id="ARBA00022989"/>
    </source>
</evidence>
<sequence>MQSADIPEKLLEKPEDSTNTAIMKETVIKIDEYSGRKESTRNEVNILCFDLTSYSPLVQFLSCCVFVFLCYLAYGYFLELIFSAPEVKSISLYITLVQFIITTLLSYVETLIRNPMKRKVPLKTYALLAALTLGTMSLSNLALSYLNYPTQLIFKSCKLIPVMLGSIIILNKRYGFLDYVAAIIMCVGLTMFTLADSQTSPNFDAFGVLVICLALLCDAIIGNVQEKAMKQHQASNNEVVFYSYLIACGYLLAITGATGVLMEGVSYTARNPLTMYSNIFLLSVSGYMGLQAVLTLVRTGGATVAVTVTTMRKAVSIVISFVLFSKPFVWQYAWSGLLVVLAIYLNHHSKKKPNYVPMPVLMCWRYLKQYYQSEYRYLHVRTKAYSDV</sequence>
<feature type="transmembrane region" description="Helical" evidence="10">
    <location>
        <begin position="274"/>
        <end position="297"/>
    </location>
</feature>
<dbReference type="EMBL" id="JAHIBW010000029">
    <property type="protein sequence ID" value="KAG7296394.1"/>
    <property type="molecule type" value="Genomic_DNA"/>
</dbReference>
<dbReference type="PANTHER" id="PTHR10778">
    <property type="entry name" value="SOLUTE CARRIER FAMILY 35 MEMBER B"/>
    <property type="match status" value="1"/>
</dbReference>
<feature type="transmembrane region" description="Helical" evidence="10">
    <location>
        <begin position="57"/>
        <end position="78"/>
    </location>
</feature>
<comment type="caution">
    <text evidence="11">The sequence shown here is derived from an EMBL/GenBank/DDBJ whole genome shotgun (WGS) entry which is preliminary data.</text>
</comment>
<accession>A0ABQ7PU17</accession>
<feature type="transmembrane region" description="Helical" evidence="10">
    <location>
        <begin position="201"/>
        <end position="221"/>
    </location>
</feature>
<feature type="transmembrane region" description="Helical" evidence="10">
    <location>
        <begin position="90"/>
        <end position="112"/>
    </location>
</feature>
<evidence type="ECO:0000256" key="3">
    <source>
        <dbReference type="ARBA" id="ARBA00022448"/>
    </source>
</evidence>
<dbReference type="Pfam" id="PF08449">
    <property type="entry name" value="UAA"/>
    <property type="match status" value="1"/>
</dbReference>
<evidence type="ECO:0000256" key="7">
    <source>
        <dbReference type="ARBA" id="ARBA00039669"/>
    </source>
</evidence>
<name>A0ABQ7PU17_PLUXY</name>
<evidence type="ECO:0000313" key="12">
    <source>
        <dbReference type="Proteomes" id="UP000823941"/>
    </source>
</evidence>
<keyword evidence="6 10" id="KW-0472">Membrane</keyword>
<evidence type="ECO:0000256" key="10">
    <source>
        <dbReference type="SAM" id="Phobius"/>
    </source>
</evidence>
<evidence type="ECO:0000256" key="2">
    <source>
        <dbReference type="ARBA" id="ARBA00010694"/>
    </source>
</evidence>
<comment type="subcellular location">
    <subcellularLocation>
        <location evidence="1">Golgi apparatus membrane</location>
        <topology evidence="1">Multi-pass membrane protein</topology>
    </subcellularLocation>
</comment>
<dbReference type="Proteomes" id="UP000823941">
    <property type="component" value="Chromosome 29"/>
</dbReference>
<organism evidence="11 12">
    <name type="scientific">Plutella xylostella</name>
    <name type="common">Diamondback moth</name>
    <name type="synonym">Plutella maculipennis</name>
    <dbReference type="NCBI Taxonomy" id="51655"/>
    <lineage>
        <taxon>Eukaryota</taxon>
        <taxon>Metazoa</taxon>
        <taxon>Ecdysozoa</taxon>
        <taxon>Arthropoda</taxon>
        <taxon>Hexapoda</taxon>
        <taxon>Insecta</taxon>
        <taxon>Pterygota</taxon>
        <taxon>Neoptera</taxon>
        <taxon>Endopterygota</taxon>
        <taxon>Lepidoptera</taxon>
        <taxon>Glossata</taxon>
        <taxon>Ditrysia</taxon>
        <taxon>Yponomeutoidea</taxon>
        <taxon>Plutellidae</taxon>
        <taxon>Plutella</taxon>
    </lineage>
</organism>
<feature type="transmembrane region" description="Helical" evidence="10">
    <location>
        <begin position="124"/>
        <end position="146"/>
    </location>
</feature>
<evidence type="ECO:0000313" key="11">
    <source>
        <dbReference type="EMBL" id="KAG7296394.1"/>
    </source>
</evidence>
<feature type="transmembrane region" description="Helical" evidence="10">
    <location>
        <begin position="241"/>
        <end position="262"/>
    </location>
</feature>